<evidence type="ECO:0000256" key="2">
    <source>
        <dbReference type="ARBA" id="ARBA00023277"/>
    </source>
</evidence>
<dbReference type="Gene3D" id="3.40.50.720">
    <property type="entry name" value="NAD(P)-binding Rossmann-like Domain"/>
    <property type="match status" value="1"/>
</dbReference>
<dbReference type="InterPro" id="IPR036291">
    <property type="entry name" value="NAD(P)-bd_dom_sf"/>
</dbReference>
<dbReference type="OrthoDB" id="16464at2759"/>
<keyword evidence="2" id="KW-0119">Carbohydrate metabolism</keyword>
<gene>
    <name evidence="4" type="ORF">P280DRAFT_363572</name>
</gene>
<dbReference type="SUPFAM" id="SSF51735">
    <property type="entry name" value="NAD(P)-binding Rossmann-fold domains"/>
    <property type="match status" value="1"/>
</dbReference>
<organism evidence="4 5">
    <name type="scientific">Massarina eburnea CBS 473.64</name>
    <dbReference type="NCBI Taxonomy" id="1395130"/>
    <lineage>
        <taxon>Eukaryota</taxon>
        <taxon>Fungi</taxon>
        <taxon>Dikarya</taxon>
        <taxon>Ascomycota</taxon>
        <taxon>Pezizomycotina</taxon>
        <taxon>Dothideomycetes</taxon>
        <taxon>Pleosporomycetidae</taxon>
        <taxon>Pleosporales</taxon>
        <taxon>Massarineae</taxon>
        <taxon>Massarinaceae</taxon>
        <taxon>Massarina</taxon>
    </lineage>
</organism>
<accession>A0A6A6S6D3</accession>
<dbReference type="PANTHER" id="PTHR43103">
    <property type="entry name" value="NUCLEOSIDE-DIPHOSPHATE-SUGAR EPIMERASE"/>
    <property type="match status" value="1"/>
</dbReference>
<evidence type="ECO:0000259" key="3">
    <source>
        <dbReference type="Pfam" id="PF01370"/>
    </source>
</evidence>
<dbReference type="EMBL" id="MU006782">
    <property type="protein sequence ID" value="KAF2641724.1"/>
    <property type="molecule type" value="Genomic_DNA"/>
</dbReference>
<keyword evidence="1" id="KW-0521">NADP</keyword>
<evidence type="ECO:0000313" key="5">
    <source>
        <dbReference type="Proteomes" id="UP000799753"/>
    </source>
</evidence>
<reference evidence="4" key="1">
    <citation type="journal article" date="2020" name="Stud. Mycol.">
        <title>101 Dothideomycetes genomes: a test case for predicting lifestyles and emergence of pathogens.</title>
        <authorList>
            <person name="Haridas S."/>
            <person name="Albert R."/>
            <person name="Binder M."/>
            <person name="Bloem J."/>
            <person name="Labutti K."/>
            <person name="Salamov A."/>
            <person name="Andreopoulos B."/>
            <person name="Baker S."/>
            <person name="Barry K."/>
            <person name="Bills G."/>
            <person name="Bluhm B."/>
            <person name="Cannon C."/>
            <person name="Castanera R."/>
            <person name="Culley D."/>
            <person name="Daum C."/>
            <person name="Ezra D."/>
            <person name="Gonzalez J."/>
            <person name="Henrissat B."/>
            <person name="Kuo A."/>
            <person name="Liang C."/>
            <person name="Lipzen A."/>
            <person name="Lutzoni F."/>
            <person name="Magnuson J."/>
            <person name="Mondo S."/>
            <person name="Nolan M."/>
            <person name="Ohm R."/>
            <person name="Pangilinan J."/>
            <person name="Park H.-J."/>
            <person name="Ramirez L."/>
            <person name="Alfaro M."/>
            <person name="Sun H."/>
            <person name="Tritt A."/>
            <person name="Yoshinaga Y."/>
            <person name="Zwiers L.-H."/>
            <person name="Turgeon B."/>
            <person name="Goodwin S."/>
            <person name="Spatafora J."/>
            <person name="Crous P."/>
            <person name="Grigoriev I."/>
        </authorList>
    </citation>
    <scope>NUCLEOTIDE SEQUENCE</scope>
    <source>
        <strain evidence="4">CBS 473.64</strain>
    </source>
</reference>
<dbReference type="Gene3D" id="3.90.25.10">
    <property type="entry name" value="UDP-galactose 4-epimerase, domain 1"/>
    <property type="match status" value="1"/>
</dbReference>
<dbReference type="InterPro" id="IPR001509">
    <property type="entry name" value="Epimerase_deHydtase"/>
</dbReference>
<dbReference type="AlphaFoldDB" id="A0A6A6S6D3"/>
<dbReference type="Proteomes" id="UP000799753">
    <property type="component" value="Unassembled WGS sequence"/>
</dbReference>
<protein>
    <submittedName>
        <fullName evidence="4">Nucleoside-diphosphate-sugar epimerase</fullName>
    </submittedName>
</protein>
<proteinExistence type="predicted"/>
<dbReference type="Pfam" id="PF01370">
    <property type="entry name" value="Epimerase"/>
    <property type="match status" value="1"/>
</dbReference>
<feature type="non-terminal residue" evidence="4">
    <location>
        <position position="314"/>
    </location>
</feature>
<evidence type="ECO:0000313" key="4">
    <source>
        <dbReference type="EMBL" id="KAF2641724.1"/>
    </source>
</evidence>
<feature type="domain" description="NAD-dependent epimerase/dehydratase" evidence="3">
    <location>
        <begin position="3"/>
        <end position="211"/>
    </location>
</feature>
<keyword evidence="5" id="KW-1185">Reference proteome</keyword>
<sequence length="314" mass="34575">MHILITGAAGFIGQLVAKKLLDDESAAHSLILTDIIEPPIPSNPSRAKAIKADLYTESNKVVTKDVQAIYVFHGIMSSGAEADFELGMRANFDATRALLESIRHTCPGARVVYASSQAVYNTSVTLPVTESQLPTPETSYGAEKMMCEYLVSEYTRRGWIDGISLRFPTVSVRPGKPTAAASSFLSGMIREPMGGLKCTIPITDRQWRHWLCSPRILVRNLVFAATELHLDSVPKAERSLNHPGIGVSLQDMRDSLERVGGQDKLDLLEEKEELALKTILYSWPAEFDNTKALGLGFIRDSGFDEIVKDYVDGM</sequence>
<dbReference type="PANTHER" id="PTHR43103:SF3">
    <property type="entry name" value="ADP-L-GLYCERO-D-MANNO-HEPTOSE-6-EPIMERASE"/>
    <property type="match status" value="1"/>
</dbReference>
<name>A0A6A6S6D3_9PLEO</name>
<evidence type="ECO:0000256" key="1">
    <source>
        <dbReference type="ARBA" id="ARBA00022857"/>
    </source>
</evidence>